<keyword evidence="1" id="KW-1133">Transmembrane helix</keyword>
<dbReference type="RefSeq" id="WP_036467691.1">
    <property type="nucleotide sequence ID" value="NZ_HG964446.1"/>
</dbReference>
<evidence type="ECO:0000313" key="3">
    <source>
        <dbReference type="EMBL" id="ORW99562.1"/>
    </source>
</evidence>
<dbReference type="AlphaFoldDB" id="A0A024JVG8"/>
<accession>A0A024JVG8</accession>
<keyword evidence="4" id="KW-1185">Reference proteome</keyword>
<reference evidence="2" key="2">
    <citation type="submission" date="2014-04" db="EMBL/GenBank/DDBJ databases">
        <authorList>
            <person name="Xu Y.W."/>
            <person name="Yang Q."/>
        </authorList>
    </citation>
    <scope>NUCLEOTIDE SEQUENCE</scope>
    <source>
        <strain evidence="2">DSM 44626</strain>
    </source>
</reference>
<evidence type="ECO:0000313" key="2">
    <source>
        <dbReference type="EMBL" id="CDO87621.1"/>
    </source>
</evidence>
<dbReference type="EMBL" id="LQPY01000038">
    <property type="protein sequence ID" value="ORW99562.1"/>
    <property type="molecule type" value="Genomic_DNA"/>
</dbReference>
<dbReference type="GO" id="GO:0016740">
    <property type="term" value="F:transferase activity"/>
    <property type="evidence" value="ECO:0007669"/>
    <property type="project" value="UniProtKB-KW"/>
</dbReference>
<evidence type="ECO:0000256" key="1">
    <source>
        <dbReference type="SAM" id="Phobius"/>
    </source>
</evidence>
<evidence type="ECO:0000313" key="4">
    <source>
        <dbReference type="Proteomes" id="UP000193710"/>
    </source>
</evidence>
<dbReference type="HOGENOM" id="CLU_059160_0_0_11"/>
<reference evidence="3 4" key="3">
    <citation type="submission" date="2016-01" db="EMBL/GenBank/DDBJ databases">
        <title>The new phylogeny of the genus Mycobacterium.</title>
        <authorList>
            <person name="Tarcisio F."/>
            <person name="Conor M."/>
            <person name="Antonella G."/>
            <person name="Elisabetta G."/>
            <person name="Giulia F.S."/>
            <person name="Sara T."/>
            <person name="Anna F."/>
            <person name="Clotilde B."/>
            <person name="Roberto B."/>
            <person name="Veronica D.S."/>
            <person name="Fabio R."/>
            <person name="Monica P."/>
            <person name="Olivier J."/>
            <person name="Enrico T."/>
            <person name="Nicola S."/>
        </authorList>
    </citation>
    <scope>NUCLEOTIDE SEQUENCE [LARGE SCALE GENOMIC DNA]</scope>
    <source>
        <strain evidence="3 4">DSM 44626</strain>
    </source>
</reference>
<dbReference type="OrthoDB" id="9777890at2"/>
<protein>
    <submittedName>
        <fullName evidence="2">Sulfotransferase family protein</fullName>
    </submittedName>
</protein>
<feature type="transmembrane region" description="Helical" evidence="1">
    <location>
        <begin position="35"/>
        <end position="57"/>
    </location>
</feature>
<organism evidence="2">
    <name type="scientific">Mycobacterium triplex</name>
    <dbReference type="NCBI Taxonomy" id="47839"/>
    <lineage>
        <taxon>Bacteria</taxon>
        <taxon>Bacillati</taxon>
        <taxon>Actinomycetota</taxon>
        <taxon>Actinomycetes</taxon>
        <taxon>Mycobacteriales</taxon>
        <taxon>Mycobacteriaceae</taxon>
        <taxon>Mycobacterium</taxon>
        <taxon>Mycobacterium simiae complex</taxon>
    </lineage>
</organism>
<keyword evidence="1" id="KW-0812">Transmembrane</keyword>
<dbReference type="EMBL" id="HG964446">
    <property type="protein sequence ID" value="CDO87621.1"/>
    <property type="molecule type" value="Genomic_DNA"/>
</dbReference>
<dbReference type="InterPro" id="IPR027417">
    <property type="entry name" value="P-loop_NTPase"/>
</dbReference>
<dbReference type="Proteomes" id="UP000193710">
    <property type="component" value="Unassembled WGS sequence"/>
</dbReference>
<dbReference type="SUPFAM" id="SSF52540">
    <property type="entry name" value="P-loop containing nucleoside triphosphate hydrolases"/>
    <property type="match status" value="1"/>
</dbReference>
<dbReference type="InterPro" id="IPR052736">
    <property type="entry name" value="Stf3_sulfotransferase"/>
</dbReference>
<reference evidence="2" key="1">
    <citation type="journal article" date="2014" name="Genome Announc.">
        <title>Draft Genome Sequence of Mycobacterium triplex DSM 44626.</title>
        <authorList>
            <person name="Sassi M."/>
            <person name="Croce O."/>
            <person name="Robert C."/>
            <person name="Raoult D."/>
            <person name="Drancourt M."/>
        </authorList>
    </citation>
    <scope>NUCLEOTIDE SEQUENCE [LARGE SCALE GENOMIC DNA]</scope>
    <source>
        <strain evidence="2">DSM 44626</strain>
    </source>
</reference>
<dbReference type="STRING" id="47839.BN973_01976"/>
<gene>
    <name evidence="3" type="ORF">AWC29_27885</name>
    <name evidence="2" type="ORF">BN973_01976</name>
</gene>
<dbReference type="Gene3D" id="3.40.50.300">
    <property type="entry name" value="P-loop containing nucleotide triphosphate hydrolases"/>
    <property type="match status" value="1"/>
</dbReference>
<keyword evidence="1" id="KW-0472">Membrane</keyword>
<dbReference type="PANTHER" id="PTHR36451">
    <property type="entry name" value="PAPS-DEPENDENT SULFOTRANSFERASE STF3"/>
    <property type="match status" value="1"/>
</dbReference>
<dbReference type="PANTHER" id="PTHR36451:SF1">
    <property type="entry name" value="OMEGA-HYDROXY-BETA-DIHYDROMENAQUINONE-9 SULFOTRANSFERASE STF3"/>
    <property type="match status" value="1"/>
</dbReference>
<dbReference type="Pfam" id="PF13469">
    <property type="entry name" value="Sulfotransfer_3"/>
    <property type="match status" value="1"/>
</dbReference>
<sequence>MRDYFYFDFRTWWTLVRLVRREQNPERRRRQYRTLCVVVPAMALLHAVTFALDPIFFPALRRAKVVQPIFVVGHARSGTTYLHRLLANDPRFSYVLLWEMFFPSLIEKKVLRAVLRWDQRLGGRLRRRIDRLDERLFSKSQSVHESGLFAPEEDEFLLTMSCASGFWIVQYPYVHELDFYYVDDRWPAAKRERVMQFYKDCLRRQLVLNGPELIHLSKAPVHCGRVESLIRTFPDARFVVPVRNPYETIPSLLKLMQFAWSARKRAEADIRASFRYFADSSYHYYQHPLEVLAAHPEVPSAIVDYSDLVTDPAGTMRRVYDEIGMDMVPEQQKALASEKGREYRSGHTYSLGEFGLDADEIRTRLAPLFDRFGWESGHVG</sequence>
<proteinExistence type="predicted"/>
<dbReference type="eggNOG" id="COG0446">
    <property type="taxonomic scope" value="Bacteria"/>
</dbReference>
<keyword evidence="2" id="KW-0808">Transferase</keyword>
<name>A0A024JVG8_9MYCO</name>
<dbReference type="Proteomes" id="UP000028880">
    <property type="component" value="Unassembled WGS sequence"/>
</dbReference>